<dbReference type="PANTHER" id="PTHR37482">
    <property type="entry name" value="OUTER MEMBRANE PROTEIN ASSEMBLY FACTOR BAME"/>
    <property type="match status" value="1"/>
</dbReference>
<dbReference type="InterPro" id="IPR037873">
    <property type="entry name" value="BamE-like"/>
</dbReference>
<organism evidence="7 8">
    <name type="scientific">Leeia speluncae</name>
    <dbReference type="NCBI Taxonomy" id="2884804"/>
    <lineage>
        <taxon>Bacteria</taxon>
        <taxon>Pseudomonadati</taxon>
        <taxon>Pseudomonadota</taxon>
        <taxon>Betaproteobacteria</taxon>
        <taxon>Neisseriales</taxon>
        <taxon>Leeiaceae</taxon>
        <taxon>Leeia</taxon>
    </lineage>
</organism>
<evidence type="ECO:0000256" key="4">
    <source>
        <dbReference type="HAMAP-Rule" id="MF_00925"/>
    </source>
</evidence>
<feature type="chain" id="PRO_5044916736" description="Outer membrane protein assembly factor BamE" evidence="4">
    <location>
        <begin position="24"/>
        <end position="162"/>
    </location>
</feature>
<name>A0ABS8D8K4_9NEIS</name>
<dbReference type="InterPro" id="IPR007450">
    <property type="entry name" value="BamE_dom"/>
</dbReference>
<protein>
    <recommendedName>
        <fullName evidence="4">Outer membrane protein assembly factor BamE</fullName>
    </recommendedName>
</protein>
<dbReference type="Pfam" id="PF04355">
    <property type="entry name" value="BamE"/>
    <property type="match status" value="1"/>
</dbReference>
<comment type="caution">
    <text evidence="7">The sequence shown here is derived from an EMBL/GenBank/DDBJ whole genome shotgun (WGS) entry which is preliminary data.</text>
</comment>
<keyword evidence="8" id="KW-1185">Reference proteome</keyword>
<dbReference type="Gene3D" id="3.30.1450.10">
    <property type="match status" value="1"/>
</dbReference>
<keyword evidence="1 4" id="KW-0732">Signal</keyword>
<dbReference type="PANTHER" id="PTHR37482:SF1">
    <property type="entry name" value="OUTER MEMBRANE PROTEIN ASSEMBLY FACTOR BAME"/>
    <property type="match status" value="1"/>
</dbReference>
<dbReference type="InterPro" id="IPR026592">
    <property type="entry name" value="BamE"/>
</dbReference>
<gene>
    <name evidence="4 7" type="primary">bamE</name>
    <name evidence="7" type="ORF">LIN78_13235</name>
</gene>
<accession>A0ABS8D8K4</accession>
<comment type="similarity">
    <text evidence="4">Belongs to the BamE family.</text>
</comment>
<dbReference type="Proteomes" id="UP001165395">
    <property type="component" value="Unassembled WGS sequence"/>
</dbReference>
<evidence type="ECO:0000259" key="6">
    <source>
        <dbReference type="Pfam" id="PF04355"/>
    </source>
</evidence>
<evidence type="ECO:0000313" key="7">
    <source>
        <dbReference type="EMBL" id="MCB6184506.1"/>
    </source>
</evidence>
<dbReference type="RefSeq" id="WP_227181316.1">
    <property type="nucleotide sequence ID" value="NZ_JAJBZT010000007.1"/>
</dbReference>
<evidence type="ECO:0000313" key="8">
    <source>
        <dbReference type="Proteomes" id="UP001165395"/>
    </source>
</evidence>
<dbReference type="HAMAP" id="MF_00925">
    <property type="entry name" value="OM_assembly_BamE"/>
    <property type="match status" value="1"/>
</dbReference>
<keyword evidence="2 4" id="KW-0472">Membrane</keyword>
<sequence precursor="true">MSTPLFGRMTGTALVLVSSSLIALGLSGCGTATTVANAITPYKMDIIQGNYVTQDSVDKLKPGMTKAQVKFLLGTPLLQDAFHANRWDYVYRLYKDDQLVEQKQFTVWFENDALSKFSGDVMPAVRPVLKEATASGVAEKPASAPEMPASTAALVEKPASAS</sequence>
<comment type="subcellular location">
    <subcellularLocation>
        <location evidence="4">Cell outer membrane</location>
    </subcellularLocation>
</comment>
<evidence type="ECO:0000256" key="1">
    <source>
        <dbReference type="ARBA" id="ARBA00022729"/>
    </source>
</evidence>
<comment type="function">
    <text evidence="4">Part of the outer membrane protein assembly complex, which is involved in assembly and insertion of beta-barrel proteins into the outer membrane.</text>
</comment>
<feature type="region of interest" description="Disordered" evidence="5">
    <location>
        <begin position="135"/>
        <end position="162"/>
    </location>
</feature>
<proteinExistence type="inferred from homology"/>
<reference evidence="7" key="1">
    <citation type="submission" date="2021-10" db="EMBL/GenBank/DDBJ databases">
        <title>The complete genome sequence of Leeia sp. TBRC 13508.</title>
        <authorList>
            <person name="Charoenyingcharoen P."/>
            <person name="Yukphan P."/>
        </authorList>
    </citation>
    <scope>NUCLEOTIDE SEQUENCE</scope>
    <source>
        <strain evidence="7">TBRC 13508</strain>
    </source>
</reference>
<evidence type="ECO:0000256" key="2">
    <source>
        <dbReference type="ARBA" id="ARBA00023136"/>
    </source>
</evidence>
<feature type="domain" description="Outer membrane protein assembly factor BamE" evidence="6">
    <location>
        <begin position="49"/>
        <end position="118"/>
    </location>
</feature>
<feature type="signal peptide" evidence="4">
    <location>
        <begin position="1"/>
        <end position="23"/>
    </location>
</feature>
<comment type="subunit">
    <text evidence="4">Part of the Bam complex.</text>
</comment>
<keyword evidence="3 4" id="KW-0998">Cell outer membrane</keyword>
<dbReference type="EMBL" id="JAJBZT010000007">
    <property type="protein sequence ID" value="MCB6184506.1"/>
    <property type="molecule type" value="Genomic_DNA"/>
</dbReference>
<evidence type="ECO:0000256" key="5">
    <source>
        <dbReference type="SAM" id="MobiDB-lite"/>
    </source>
</evidence>
<evidence type="ECO:0000256" key="3">
    <source>
        <dbReference type="ARBA" id="ARBA00023237"/>
    </source>
</evidence>